<dbReference type="InterPro" id="IPR036291">
    <property type="entry name" value="NAD(P)-bd_dom_sf"/>
</dbReference>
<gene>
    <name evidence="4" type="ORF">DFO73_101186</name>
</gene>
<evidence type="ECO:0000313" key="5">
    <source>
        <dbReference type="Proteomes" id="UP000247150"/>
    </source>
</evidence>
<dbReference type="CDD" id="cd05254">
    <property type="entry name" value="dTDP_HR_like_SDR_e"/>
    <property type="match status" value="1"/>
</dbReference>
<evidence type="ECO:0000256" key="2">
    <source>
        <dbReference type="RuleBase" id="RU364082"/>
    </source>
</evidence>
<dbReference type="GO" id="GO:0008831">
    <property type="term" value="F:dTDP-4-dehydrorhamnose reductase activity"/>
    <property type="evidence" value="ECO:0007669"/>
    <property type="project" value="UniProtKB-EC"/>
</dbReference>
<dbReference type="RefSeq" id="WP_110062908.1">
    <property type="nucleotide sequence ID" value="NZ_QGTW01000001.1"/>
</dbReference>
<reference evidence="4 5" key="1">
    <citation type="submission" date="2018-05" db="EMBL/GenBank/DDBJ databases">
        <title>Freshwater and sediment microbial communities from various areas in North America, analyzing microbe dynamics in response to fracking.</title>
        <authorList>
            <person name="Lamendella R."/>
        </authorList>
    </citation>
    <scope>NUCLEOTIDE SEQUENCE [LARGE SCALE GENOMIC DNA]</scope>
    <source>
        <strain evidence="4 5">15_TX</strain>
    </source>
</reference>
<evidence type="ECO:0000313" key="4">
    <source>
        <dbReference type="EMBL" id="PWW31928.1"/>
    </source>
</evidence>
<dbReference type="GO" id="GO:0005829">
    <property type="term" value="C:cytosol"/>
    <property type="evidence" value="ECO:0007669"/>
    <property type="project" value="TreeGrafter"/>
</dbReference>
<dbReference type="EC" id="1.1.1.133" evidence="2"/>
<dbReference type="GO" id="GO:0019305">
    <property type="term" value="P:dTDP-rhamnose biosynthetic process"/>
    <property type="evidence" value="ECO:0007669"/>
    <property type="project" value="UniProtKB-UniPathway"/>
</dbReference>
<evidence type="ECO:0000256" key="1">
    <source>
        <dbReference type="ARBA" id="ARBA00010944"/>
    </source>
</evidence>
<dbReference type="OrthoDB" id="9803892at2"/>
<comment type="similarity">
    <text evidence="1 2">Belongs to the dTDP-4-dehydrorhamnose reductase family.</text>
</comment>
<dbReference type="EMBL" id="QGTW01000001">
    <property type="protein sequence ID" value="PWW31928.1"/>
    <property type="molecule type" value="Genomic_DNA"/>
</dbReference>
<comment type="caution">
    <text evidence="4">The sequence shown here is derived from an EMBL/GenBank/DDBJ whole genome shotgun (WGS) entry which is preliminary data.</text>
</comment>
<comment type="function">
    <text evidence="2">Catalyzes the reduction of dTDP-6-deoxy-L-lyxo-4-hexulose to yield dTDP-L-rhamnose.</text>
</comment>
<dbReference type="PANTHER" id="PTHR10491:SF4">
    <property type="entry name" value="METHIONINE ADENOSYLTRANSFERASE 2 SUBUNIT BETA"/>
    <property type="match status" value="1"/>
</dbReference>
<dbReference type="AlphaFoldDB" id="A0A2V3A5T5"/>
<dbReference type="Gene3D" id="3.40.50.720">
    <property type="entry name" value="NAD(P)-binding Rossmann-like Domain"/>
    <property type="match status" value="1"/>
</dbReference>
<feature type="domain" description="RmlD-like substrate binding" evidence="3">
    <location>
        <begin position="1"/>
        <end position="277"/>
    </location>
</feature>
<comment type="pathway">
    <text evidence="2">Carbohydrate biosynthesis; dTDP-L-rhamnose biosynthesis.</text>
</comment>
<dbReference type="UniPathway" id="UPA00124"/>
<dbReference type="Pfam" id="PF04321">
    <property type="entry name" value="RmlD_sub_bind"/>
    <property type="match status" value="1"/>
</dbReference>
<dbReference type="Gene3D" id="3.90.25.10">
    <property type="entry name" value="UDP-galactose 4-epimerase, domain 1"/>
    <property type="match status" value="1"/>
</dbReference>
<sequence length="280" mass="31612">MEILITGAHGQLGTALERRLCQTHSIVSLSKNDLDITNKEKAEKIILHFKPEIIIHAAAFTEVDQCEINIHKAFDVNGLGALNIAQAANKVKARMFYISSDYVFDGSKHSPYNEEDTPNPQSIYGMSKWVGEKLVLKNNNGTVIRTSWLYGLDGKNFVKTILNMAKKNTEIKVVNDQIGSPTYVKDLAETIIHLFDKKNGIYHVSNTGSCSWYEFAKTIFELAGFNPNLVLPTTTEHYEALAPRPRYSVLGHKALLREDIKALRPWKEALNEFIQEVTYK</sequence>
<protein>
    <recommendedName>
        <fullName evidence="2">dTDP-4-dehydrorhamnose reductase</fullName>
        <ecNumber evidence="2">1.1.1.133</ecNumber>
    </recommendedName>
</protein>
<dbReference type="SUPFAM" id="SSF51735">
    <property type="entry name" value="NAD(P)-binding Rossmann-fold domains"/>
    <property type="match status" value="1"/>
</dbReference>
<dbReference type="Proteomes" id="UP000247150">
    <property type="component" value="Unassembled WGS sequence"/>
</dbReference>
<accession>A0A2V3A5T5</accession>
<dbReference type="PANTHER" id="PTHR10491">
    <property type="entry name" value="DTDP-4-DEHYDRORHAMNOSE REDUCTASE"/>
    <property type="match status" value="1"/>
</dbReference>
<keyword evidence="2" id="KW-0560">Oxidoreductase</keyword>
<keyword evidence="2" id="KW-0521">NADP</keyword>
<dbReference type="InterPro" id="IPR005913">
    <property type="entry name" value="dTDP_dehydrorham_reduct"/>
</dbReference>
<proteinExistence type="inferred from homology"/>
<dbReference type="NCBIfam" id="TIGR01214">
    <property type="entry name" value="rmlD"/>
    <property type="match status" value="1"/>
</dbReference>
<dbReference type="InterPro" id="IPR029903">
    <property type="entry name" value="RmlD-like-bd"/>
</dbReference>
<evidence type="ECO:0000259" key="3">
    <source>
        <dbReference type="Pfam" id="PF04321"/>
    </source>
</evidence>
<organism evidence="4 5">
    <name type="scientific">Cytobacillus oceanisediminis</name>
    <dbReference type="NCBI Taxonomy" id="665099"/>
    <lineage>
        <taxon>Bacteria</taxon>
        <taxon>Bacillati</taxon>
        <taxon>Bacillota</taxon>
        <taxon>Bacilli</taxon>
        <taxon>Bacillales</taxon>
        <taxon>Bacillaceae</taxon>
        <taxon>Cytobacillus</taxon>
    </lineage>
</organism>
<name>A0A2V3A5T5_9BACI</name>